<keyword evidence="4 6" id="KW-0067">ATP-binding</keyword>
<dbReference type="SMART" id="SM00382">
    <property type="entry name" value="AAA"/>
    <property type="match status" value="1"/>
</dbReference>
<keyword evidence="7" id="KW-1185">Reference proteome</keyword>
<accession>A0AB94IVL8</accession>
<dbReference type="SUPFAM" id="SSF52540">
    <property type="entry name" value="P-loop containing nucleoside triphosphate hydrolases"/>
    <property type="match status" value="1"/>
</dbReference>
<evidence type="ECO:0000313" key="6">
    <source>
        <dbReference type="EMBL" id="CBL27790.1"/>
    </source>
</evidence>
<comment type="similarity">
    <text evidence="1">Belongs to the ABC transporter superfamily.</text>
</comment>
<evidence type="ECO:0000256" key="1">
    <source>
        <dbReference type="ARBA" id="ARBA00005417"/>
    </source>
</evidence>
<dbReference type="GO" id="GO:0016887">
    <property type="term" value="F:ATP hydrolysis activity"/>
    <property type="evidence" value="ECO:0007669"/>
    <property type="project" value="InterPro"/>
</dbReference>
<dbReference type="GO" id="GO:0005524">
    <property type="term" value="F:ATP binding"/>
    <property type="evidence" value="ECO:0007669"/>
    <property type="project" value="UniProtKB-KW"/>
</dbReference>
<dbReference type="CDD" id="cd03257">
    <property type="entry name" value="ABC_NikE_OppD_transporters"/>
    <property type="match status" value="1"/>
</dbReference>
<dbReference type="RefSeq" id="WP_015555937.1">
    <property type="nucleotide sequence ID" value="NC_021038.1"/>
</dbReference>
<dbReference type="InterPro" id="IPR003439">
    <property type="entry name" value="ABC_transporter-like_ATP-bd"/>
</dbReference>
<dbReference type="PROSITE" id="PS00211">
    <property type="entry name" value="ABC_TRANSPORTER_1"/>
    <property type="match status" value="1"/>
</dbReference>
<dbReference type="InterPro" id="IPR017871">
    <property type="entry name" value="ABC_transporter-like_CS"/>
</dbReference>
<dbReference type="PROSITE" id="PS50893">
    <property type="entry name" value="ABC_TRANSPORTER_2"/>
    <property type="match status" value="1"/>
</dbReference>
<dbReference type="InterPro" id="IPR013563">
    <property type="entry name" value="Oligopep_ABC_C"/>
</dbReference>
<reference evidence="7" key="1">
    <citation type="submission" date="2010-03" db="EMBL/GenBank/DDBJ databases">
        <title>The genome sequence of Synergistetes sp. SGP1.</title>
        <authorList>
            <consortium name="metaHIT consortium -- http://www.metahit.eu/"/>
            <person name="Pajon A."/>
            <person name="Turner K."/>
            <person name="Parkhill J."/>
            <person name="Wade W."/>
            <person name="Vartoukian S."/>
        </authorList>
    </citation>
    <scope>NUCLEOTIDE SEQUENCE [LARGE SCALE GENOMIC DNA]</scope>
    <source>
        <strain evidence="7">SGP1</strain>
    </source>
</reference>
<dbReference type="FunFam" id="3.40.50.300:FF:000016">
    <property type="entry name" value="Oligopeptide ABC transporter ATP-binding component"/>
    <property type="match status" value="1"/>
</dbReference>
<evidence type="ECO:0000313" key="7">
    <source>
        <dbReference type="Proteomes" id="UP000008957"/>
    </source>
</evidence>
<feature type="domain" description="ABC transporter" evidence="5">
    <location>
        <begin position="24"/>
        <end position="266"/>
    </location>
</feature>
<dbReference type="EMBL" id="FP929056">
    <property type="protein sequence ID" value="CBL27790.1"/>
    <property type="molecule type" value="Genomic_DNA"/>
</dbReference>
<keyword evidence="3" id="KW-0547">Nucleotide-binding</keyword>
<dbReference type="GO" id="GO:0055085">
    <property type="term" value="P:transmembrane transport"/>
    <property type="evidence" value="ECO:0007669"/>
    <property type="project" value="UniProtKB-ARBA"/>
</dbReference>
<dbReference type="NCBIfam" id="TIGR01727">
    <property type="entry name" value="oligo_HPY"/>
    <property type="match status" value="1"/>
</dbReference>
<dbReference type="Pfam" id="PF08352">
    <property type="entry name" value="oligo_HPY"/>
    <property type="match status" value="1"/>
</dbReference>
<proteinExistence type="inferred from homology"/>
<evidence type="ECO:0000256" key="2">
    <source>
        <dbReference type="ARBA" id="ARBA00022448"/>
    </source>
</evidence>
<dbReference type="PANTHER" id="PTHR43776">
    <property type="entry name" value="TRANSPORT ATP-BINDING PROTEIN"/>
    <property type="match status" value="1"/>
</dbReference>
<dbReference type="PANTHER" id="PTHR43776:SF7">
    <property type="entry name" value="D,D-DIPEPTIDE TRANSPORT ATP-BINDING PROTEIN DDPF-RELATED"/>
    <property type="match status" value="1"/>
</dbReference>
<dbReference type="GO" id="GO:0015833">
    <property type="term" value="P:peptide transport"/>
    <property type="evidence" value="ECO:0007669"/>
    <property type="project" value="InterPro"/>
</dbReference>
<reference evidence="6 7" key="2">
    <citation type="submission" date="2010-03" db="EMBL/GenBank/DDBJ databases">
        <authorList>
            <person name="Pajon A."/>
        </authorList>
    </citation>
    <scope>NUCLEOTIDE SEQUENCE [LARGE SCALE GENOMIC DNA]</scope>
    <source>
        <strain evidence="6 7">SGP1</strain>
    </source>
</reference>
<keyword evidence="2" id="KW-0813">Transport</keyword>
<name>A0AB94IVL8_9BACT</name>
<evidence type="ECO:0000259" key="5">
    <source>
        <dbReference type="PROSITE" id="PS50893"/>
    </source>
</evidence>
<evidence type="ECO:0000256" key="3">
    <source>
        <dbReference type="ARBA" id="ARBA00022741"/>
    </source>
</evidence>
<sequence length="333" mass="37598">MTPILSVRGLEQRFDLDRSFLSQIRFERGRVVRRKRVVHAVNGISFDVPEGRVFSLVGESGCGKSTAARSIIRLLEPKGGTVTYRGQDITHVPERRMLPLRRKLQMIFQDPYASLDPRQSVFDILSEPMLFHGVVAGRREARERVLALLERVGIRPEQASRYPHQFSGGQRQRIGIARALAVNPEFIVADEPVSALDVSIQAQILNLLMDLKEEFRLSYLFIAHNLSVVKHISDEVGVMYLGRIVEKGSRDQIFSNPMHPYTKALFSSIPTLSGHNMNRFAGIQGEIPSAMDLPSGCCFHTRCDYAMPVCSAELPPEREVEPGRFVQCHLFCR</sequence>
<dbReference type="InterPro" id="IPR050319">
    <property type="entry name" value="ABC_transp_ATP-bind"/>
</dbReference>
<dbReference type="Pfam" id="PF00005">
    <property type="entry name" value="ABC_tran"/>
    <property type="match status" value="1"/>
</dbReference>
<dbReference type="KEGG" id="sbr:SY1_02780"/>
<organism evidence="6 7">
    <name type="scientific">Fretibacterium fastidiosum</name>
    <dbReference type="NCBI Taxonomy" id="651822"/>
    <lineage>
        <taxon>Bacteria</taxon>
        <taxon>Thermotogati</taxon>
        <taxon>Synergistota</taxon>
        <taxon>Synergistia</taxon>
        <taxon>Synergistales</taxon>
        <taxon>Aminobacteriaceae</taxon>
        <taxon>Fretibacterium</taxon>
    </lineage>
</organism>
<dbReference type="Proteomes" id="UP000008957">
    <property type="component" value="Chromosome"/>
</dbReference>
<dbReference type="AlphaFoldDB" id="A0AB94IVL8"/>
<dbReference type="Gene3D" id="3.40.50.300">
    <property type="entry name" value="P-loop containing nucleotide triphosphate hydrolases"/>
    <property type="match status" value="1"/>
</dbReference>
<gene>
    <name evidence="6" type="ORF">SY1_02780</name>
</gene>
<protein>
    <submittedName>
        <fullName evidence="6">Oligopeptide/dipeptide ABC transporter, ATP-binding protein, C-terminal domain</fullName>
    </submittedName>
</protein>
<dbReference type="InterPro" id="IPR027417">
    <property type="entry name" value="P-loop_NTPase"/>
</dbReference>
<evidence type="ECO:0000256" key="4">
    <source>
        <dbReference type="ARBA" id="ARBA00022840"/>
    </source>
</evidence>
<dbReference type="InterPro" id="IPR003593">
    <property type="entry name" value="AAA+_ATPase"/>
</dbReference>